<gene>
    <name evidence="6" type="ORF">QYE76_033460</name>
</gene>
<evidence type="ECO:0000256" key="2">
    <source>
        <dbReference type="ARBA" id="ARBA00023242"/>
    </source>
</evidence>
<evidence type="ECO:0000256" key="4">
    <source>
        <dbReference type="SAM" id="MobiDB-lite"/>
    </source>
</evidence>
<feature type="region of interest" description="Disordered" evidence="4">
    <location>
        <begin position="1"/>
        <end position="22"/>
    </location>
</feature>
<dbReference type="CDD" id="cd11378">
    <property type="entry name" value="DUF296"/>
    <property type="match status" value="1"/>
</dbReference>
<feature type="compositionally biased region" description="Polar residues" evidence="4">
    <location>
        <begin position="345"/>
        <end position="360"/>
    </location>
</feature>
<feature type="region of interest" description="Disordered" evidence="4">
    <location>
        <begin position="345"/>
        <end position="364"/>
    </location>
</feature>
<evidence type="ECO:0000256" key="1">
    <source>
        <dbReference type="ARBA" id="ARBA00004123"/>
    </source>
</evidence>
<feature type="compositionally biased region" description="Low complexity" evidence="4">
    <location>
        <begin position="1"/>
        <end position="11"/>
    </location>
</feature>
<protein>
    <recommendedName>
        <fullName evidence="3">AT-hook motif nuclear-localized protein</fullName>
    </recommendedName>
</protein>
<dbReference type="EMBL" id="JAUUTY010000007">
    <property type="protein sequence ID" value="KAK1609787.1"/>
    <property type="molecule type" value="Genomic_DNA"/>
</dbReference>
<sequence length="405" mass="41101">MEAKSGEAGSPAPAPAPAAPVSVTAAAVPEATVSFQSPESVAPTAAAPAPSAVEKISSTDLLVPPGYMTTAVVAAGGGGFPAARPMMKVGKKRGRPRKYGPDGSLIRPLNATPISASVPMAASVAAGQYTPASAVGAAMKRGRGRPLDFAAAASKPYQHHLQQHQPHQHQHQHQPQQQFGFHFGSIGDMVAGSAGGNFTPHILTVAPGEDVTMKVISFSQQGPRAICILSANGVISNVTLRQPDSSGGTLTYEGRFELLSLSGSFMPNETSGPRSRSGGMSVSLASPDGRVVGGGVAGLLVAASPVQIVVGSFLPSYQMEPKQKKAKVAAAPTFTQSVPVAIPLSSTDTHSSEQGQNSSAAAPRMNVVTSAYNADQSWASPVAQSAPVDASSTPSEDLKLTASGA</sequence>
<keyword evidence="3" id="KW-0238">DNA-binding</keyword>
<dbReference type="AlphaFoldDB" id="A0AAD8QW57"/>
<feature type="compositionally biased region" description="Basic residues" evidence="4">
    <location>
        <begin position="89"/>
        <end position="98"/>
    </location>
</feature>
<dbReference type="Proteomes" id="UP001231189">
    <property type="component" value="Unassembled WGS sequence"/>
</dbReference>
<keyword evidence="3" id="KW-0804">Transcription</keyword>
<evidence type="ECO:0000313" key="7">
    <source>
        <dbReference type="Proteomes" id="UP001231189"/>
    </source>
</evidence>
<keyword evidence="3" id="KW-0805">Transcription regulation</keyword>
<evidence type="ECO:0000256" key="3">
    <source>
        <dbReference type="RuleBase" id="RU367031"/>
    </source>
</evidence>
<dbReference type="PANTHER" id="PTHR31500:SF96">
    <property type="entry name" value="AT-HOOK MOTIF NUCLEAR-LOCALIZED PROTEIN 7"/>
    <property type="match status" value="1"/>
</dbReference>
<keyword evidence="7" id="KW-1185">Reference proteome</keyword>
<dbReference type="GO" id="GO:0003680">
    <property type="term" value="F:minor groove of adenine-thymine-rich DNA binding"/>
    <property type="evidence" value="ECO:0007669"/>
    <property type="project" value="UniProtKB-UniRule"/>
</dbReference>
<dbReference type="Gene3D" id="3.30.1330.80">
    <property type="entry name" value="Hypothetical protein, similar to alpha- acetolactate decarboxylase, domain 2"/>
    <property type="match status" value="1"/>
</dbReference>
<proteinExistence type="predicted"/>
<feature type="region of interest" description="Disordered" evidence="4">
    <location>
        <begin position="379"/>
        <end position="405"/>
    </location>
</feature>
<reference evidence="6" key="1">
    <citation type="submission" date="2023-07" db="EMBL/GenBank/DDBJ databases">
        <title>A chromosome-level genome assembly of Lolium multiflorum.</title>
        <authorList>
            <person name="Chen Y."/>
            <person name="Copetti D."/>
            <person name="Kolliker R."/>
            <person name="Studer B."/>
        </authorList>
    </citation>
    <scope>NUCLEOTIDE SEQUENCE</scope>
    <source>
        <strain evidence="6">02402/16</strain>
        <tissue evidence="6">Leaf</tissue>
    </source>
</reference>
<dbReference type="Pfam" id="PF03479">
    <property type="entry name" value="PCC"/>
    <property type="match status" value="1"/>
</dbReference>
<feature type="region of interest" description="Disordered" evidence="4">
    <location>
        <begin position="86"/>
        <end position="106"/>
    </location>
</feature>
<dbReference type="GO" id="GO:0005634">
    <property type="term" value="C:nucleus"/>
    <property type="evidence" value="ECO:0007669"/>
    <property type="project" value="UniProtKB-SubCell"/>
</dbReference>
<organism evidence="6 7">
    <name type="scientific">Lolium multiflorum</name>
    <name type="common">Italian ryegrass</name>
    <name type="synonym">Lolium perenne subsp. multiflorum</name>
    <dbReference type="NCBI Taxonomy" id="4521"/>
    <lineage>
        <taxon>Eukaryota</taxon>
        <taxon>Viridiplantae</taxon>
        <taxon>Streptophyta</taxon>
        <taxon>Embryophyta</taxon>
        <taxon>Tracheophyta</taxon>
        <taxon>Spermatophyta</taxon>
        <taxon>Magnoliopsida</taxon>
        <taxon>Liliopsida</taxon>
        <taxon>Poales</taxon>
        <taxon>Poaceae</taxon>
        <taxon>BOP clade</taxon>
        <taxon>Pooideae</taxon>
        <taxon>Poodae</taxon>
        <taxon>Poeae</taxon>
        <taxon>Poeae Chloroplast Group 2 (Poeae type)</taxon>
        <taxon>Loliodinae</taxon>
        <taxon>Loliinae</taxon>
        <taxon>Lolium</taxon>
    </lineage>
</organism>
<feature type="domain" description="PPC" evidence="5">
    <location>
        <begin position="195"/>
        <end position="337"/>
    </location>
</feature>
<evidence type="ECO:0000313" key="6">
    <source>
        <dbReference type="EMBL" id="KAK1609787.1"/>
    </source>
</evidence>
<comment type="subcellular location">
    <subcellularLocation>
        <location evidence="1 3">Nucleus</location>
    </subcellularLocation>
</comment>
<comment type="caution">
    <text evidence="6">The sequence shown here is derived from an EMBL/GenBank/DDBJ whole genome shotgun (WGS) entry which is preliminary data.</text>
</comment>
<dbReference type="InterPro" id="IPR005175">
    <property type="entry name" value="PPC_dom"/>
</dbReference>
<keyword evidence="2 3" id="KW-0539">Nucleus</keyword>
<dbReference type="SUPFAM" id="SSF117856">
    <property type="entry name" value="AF0104/ALDC/Ptd012-like"/>
    <property type="match status" value="1"/>
</dbReference>
<name>A0AAD8QW57_LOLMU</name>
<dbReference type="FunFam" id="3.30.1330.80:FF:000003">
    <property type="entry name" value="AT-hook motif nuclear-localized protein 1-like"/>
    <property type="match status" value="1"/>
</dbReference>
<comment type="domain">
    <text evidence="3">The PPC domain mediates interactions between AHL proteins.</text>
</comment>
<evidence type="ECO:0000259" key="5">
    <source>
        <dbReference type="PROSITE" id="PS51742"/>
    </source>
</evidence>
<dbReference type="PANTHER" id="PTHR31500">
    <property type="entry name" value="AT-HOOK MOTIF NUCLEAR-LOCALIZED PROTEIN 9"/>
    <property type="match status" value="1"/>
</dbReference>
<accession>A0AAD8QW57</accession>
<dbReference type="PROSITE" id="PS51742">
    <property type="entry name" value="PPC"/>
    <property type="match status" value="1"/>
</dbReference>
<comment type="function">
    <text evidence="3">Transcription factor that specifically binds AT-rich DNA sequences related to the nuclear matrix attachment regions (MARs).</text>
</comment>
<dbReference type="InterPro" id="IPR039605">
    <property type="entry name" value="AHL"/>
</dbReference>